<comment type="caution">
    <text evidence="2">The sequence shown here is derived from an EMBL/GenBank/DDBJ whole genome shotgun (WGS) entry which is preliminary data.</text>
</comment>
<dbReference type="EMBL" id="JACIHI010000009">
    <property type="protein sequence ID" value="MBB4440785.1"/>
    <property type="molecule type" value="Genomic_DNA"/>
</dbReference>
<dbReference type="RefSeq" id="WP_184500405.1">
    <property type="nucleotide sequence ID" value="NZ_JACIHI010000009.1"/>
</dbReference>
<protein>
    <submittedName>
        <fullName evidence="2">Uncharacterized protein</fullName>
    </submittedName>
</protein>
<name>A0A7W6UME3_9HYPH</name>
<organism evidence="2 3">
    <name type="scientific">Rhizobium esperanzae</name>
    <dbReference type="NCBI Taxonomy" id="1967781"/>
    <lineage>
        <taxon>Bacteria</taxon>
        <taxon>Pseudomonadati</taxon>
        <taxon>Pseudomonadota</taxon>
        <taxon>Alphaproteobacteria</taxon>
        <taxon>Hyphomicrobiales</taxon>
        <taxon>Rhizobiaceae</taxon>
        <taxon>Rhizobium/Agrobacterium group</taxon>
        <taxon>Rhizobium</taxon>
    </lineage>
</organism>
<reference evidence="2 3" key="1">
    <citation type="submission" date="2020-08" db="EMBL/GenBank/DDBJ databases">
        <title>Genomic Encyclopedia of Type Strains, Phase IV (KMG-V): Genome sequencing to study the core and pangenomes of soil and plant-associated prokaryotes.</title>
        <authorList>
            <person name="Whitman W."/>
        </authorList>
    </citation>
    <scope>NUCLEOTIDE SEQUENCE [LARGE SCALE GENOMIC DNA]</scope>
    <source>
        <strain evidence="2 3">SEMIA 414</strain>
    </source>
</reference>
<evidence type="ECO:0000256" key="1">
    <source>
        <dbReference type="SAM" id="MobiDB-lite"/>
    </source>
</evidence>
<proteinExistence type="predicted"/>
<feature type="region of interest" description="Disordered" evidence="1">
    <location>
        <begin position="198"/>
        <end position="232"/>
    </location>
</feature>
<accession>A0A7W6UME3</accession>
<gene>
    <name evidence="2" type="ORF">GGE15_004062</name>
</gene>
<evidence type="ECO:0000313" key="2">
    <source>
        <dbReference type="EMBL" id="MBB4440785.1"/>
    </source>
</evidence>
<dbReference type="AlphaFoldDB" id="A0A7W6UME3"/>
<sequence length="232" mass="26288">MPDFDNFPDDDELALLQFIEEFAARYEDYLATVNDDTDTRDAGIEFMNNVLAAADALDVAEFKDWSVPSYKDAYETVSRFRLFTKSFVIRSQVRKARLGKVNSVSLDTETKEHIHKYIAAIRELLERAEIEEGKRNSLYAKLNKFAADVDRARTPFDNAIIFIVAAADAAKKVGESLNPLSELIKRINELLGHAKDLEGDVKLSPPPERKRIEGPRKKADSAFSRDLDDIPF</sequence>
<evidence type="ECO:0000313" key="3">
    <source>
        <dbReference type="Proteomes" id="UP000533724"/>
    </source>
</evidence>
<dbReference type="Proteomes" id="UP000533724">
    <property type="component" value="Unassembled WGS sequence"/>
</dbReference>